<comment type="similarity">
    <text evidence="2">Belongs to the TMEM170 family.</text>
</comment>
<organism evidence="7 8">
    <name type="scientific">Capsaspora owczarzaki (strain ATCC 30864)</name>
    <dbReference type="NCBI Taxonomy" id="595528"/>
    <lineage>
        <taxon>Eukaryota</taxon>
        <taxon>Filasterea</taxon>
        <taxon>Capsaspora</taxon>
    </lineage>
</organism>
<sequence length="156" mass="17180">MMMMMMIVQQQRTGSRGILSLYGSTMTAWHPAFHNPPLTSPPPPHIHICTCSLVQLEIWLSVFLWTVASTVLVYVIGGFVAFFSFNKLRLAGFLPFLFLVMGLLVSVIIGGISSVAVAGVFVSGAFPFPILQSVFYGLGLTTIYLFFTFTKLYATL</sequence>
<reference evidence="8" key="1">
    <citation type="submission" date="2011-02" db="EMBL/GenBank/DDBJ databases">
        <title>The Genome Sequence of Capsaspora owczarzaki ATCC 30864.</title>
        <authorList>
            <person name="Russ C."/>
            <person name="Cuomo C."/>
            <person name="Burger G."/>
            <person name="Gray M.W."/>
            <person name="Holland P.W.H."/>
            <person name="King N."/>
            <person name="Lang F.B.F."/>
            <person name="Roger A.J."/>
            <person name="Ruiz-Trillo I."/>
            <person name="Young S.K."/>
            <person name="Zeng Q."/>
            <person name="Gargeya S."/>
            <person name="Alvarado L."/>
            <person name="Berlin A."/>
            <person name="Chapman S.B."/>
            <person name="Chen Z."/>
            <person name="Freedman E."/>
            <person name="Gellesch M."/>
            <person name="Goldberg J."/>
            <person name="Griggs A."/>
            <person name="Gujja S."/>
            <person name="Heilman E."/>
            <person name="Heiman D."/>
            <person name="Howarth C."/>
            <person name="Mehta T."/>
            <person name="Neiman D."/>
            <person name="Pearson M."/>
            <person name="Roberts A."/>
            <person name="Saif S."/>
            <person name="Shea T."/>
            <person name="Shenoy N."/>
            <person name="Sisk P."/>
            <person name="Stolte C."/>
            <person name="Sykes S."/>
            <person name="White J."/>
            <person name="Yandava C."/>
            <person name="Haas B."/>
            <person name="Nusbaum C."/>
            <person name="Birren B."/>
        </authorList>
    </citation>
    <scope>NUCLEOTIDE SEQUENCE</scope>
    <source>
        <strain evidence="8">ATCC 30864</strain>
    </source>
</reference>
<keyword evidence="8" id="KW-1185">Reference proteome</keyword>
<gene>
    <name evidence="7" type="ORF">CAOG_001900</name>
</gene>
<keyword evidence="3 6" id="KW-0812">Transmembrane</keyword>
<dbReference type="InterPro" id="IPR019334">
    <property type="entry name" value="TMEM170A/B/YPR153W-like"/>
</dbReference>
<keyword evidence="5 6" id="KW-0472">Membrane</keyword>
<proteinExistence type="inferred from homology"/>
<feature type="transmembrane region" description="Helical" evidence="6">
    <location>
        <begin position="97"/>
        <end position="122"/>
    </location>
</feature>
<keyword evidence="4 6" id="KW-1133">Transmembrane helix</keyword>
<dbReference type="Pfam" id="PF10190">
    <property type="entry name" value="Tmemb_170"/>
    <property type="match status" value="1"/>
</dbReference>
<name>A0A0D2U675_CAPO3</name>
<dbReference type="PANTHER" id="PTHR22779">
    <property type="entry name" value="SD17342P"/>
    <property type="match status" value="1"/>
</dbReference>
<dbReference type="PhylomeDB" id="A0A0D2U675"/>
<evidence type="ECO:0000256" key="1">
    <source>
        <dbReference type="ARBA" id="ARBA00004141"/>
    </source>
</evidence>
<dbReference type="GO" id="GO:0016020">
    <property type="term" value="C:membrane"/>
    <property type="evidence" value="ECO:0007669"/>
    <property type="project" value="UniProtKB-SubCell"/>
</dbReference>
<dbReference type="PANTHER" id="PTHR22779:SF6">
    <property type="entry name" value="SD17342P"/>
    <property type="match status" value="1"/>
</dbReference>
<accession>A0A0D2U675</accession>
<evidence type="ECO:0008006" key="9">
    <source>
        <dbReference type="Google" id="ProtNLM"/>
    </source>
</evidence>
<protein>
    <recommendedName>
        <fullName evidence="9">Transmembrane protein 170A</fullName>
    </recommendedName>
</protein>
<dbReference type="InParanoid" id="A0A0D2U675"/>
<evidence type="ECO:0000256" key="6">
    <source>
        <dbReference type="SAM" id="Phobius"/>
    </source>
</evidence>
<dbReference type="EMBL" id="KE346361">
    <property type="protein sequence ID" value="KJE90616.1"/>
    <property type="molecule type" value="Genomic_DNA"/>
</dbReference>
<evidence type="ECO:0000313" key="7">
    <source>
        <dbReference type="EMBL" id="KJE90616.1"/>
    </source>
</evidence>
<evidence type="ECO:0000256" key="4">
    <source>
        <dbReference type="ARBA" id="ARBA00022989"/>
    </source>
</evidence>
<evidence type="ECO:0000256" key="5">
    <source>
        <dbReference type="ARBA" id="ARBA00023136"/>
    </source>
</evidence>
<dbReference type="eggNOG" id="ENOG502SYB0">
    <property type="taxonomic scope" value="Eukaryota"/>
</dbReference>
<feature type="transmembrane region" description="Helical" evidence="6">
    <location>
        <begin position="62"/>
        <end position="85"/>
    </location>
</feature>
<dbReference type="AlphaFoldDB" id="A0A0D2U675"/>
<comment type="subcellular location">
    <subcellularLocation>
        <location evidence="1">Membrane</location>
        <topology evidence="1">Multi-pass membrane protein</topology>
    </subcellularLocation>
</comment>
<dbReference type="OrthoDB" id="13807at2759"/>
<evidence type="ECO:0000256" key="2">
    <source>
        <dbReference type="ARBA" id="ARBA00006325"/>
    </source>
</evidence>
<feature type="transmembrane region" description="Helical" evidence="6">
    <location>
        <begin position="134"/>
        <end position="154"/>
    </location>
</feature>
<evidence type="ECO:0000313" key="8">
    <source>
        <dbReference type="Proteomes" id="UP000008743"/>
    </source>
</evidence>
<evidence type="ECO:0000256" key="3">
    <source>
        <dbReference type="ARBA" id="ARBA00022692"/>
    </source>
</evidence>
<dbReference type="Proteomes" id="UP000008743">
    <property type="component" value="Unassembled WGS sequence"/>
</dbReference>